<evidence type="ECO:0000313" key="2">
    <source>
        <dbReference type="EMBL" id="SBV91424.1"/>
    </source>
</evidence>
<name>A0A212IW72_9BACT</name>
<dbReference type="EMBL" id="FLUP01000001">
    <property type="protein sequence ID" value="SBV91424.1"/>
    <property type="molecule type" value="Genomic_DNA"/>
</dbReference>
<keyword evidence="1" id="KW-0175">Coiled coil</keyword>
<feature type="coiled-coil region" evidence="1">
    <location>
        <begin position="69"/>
        <end position="96"/>
    </location>
</feature>
<accession>A0A212IW72</accession>
<proteinExistence type="predicted"/>
<gene>
    <name evidence="2" type="ORF">KM92DES2_10131</name>
</gene>
<sequence length="192" mass="21371">MDAPKNFKTVSEVLAYIGENGRKVKKTKLYEDIRLARLPKQPDGTFSRRKVDRYMASLPTTGTSDAVATQAADRLRRREEADIRRAEAQAAKEEFNLHVKKGLFIPRDTVHAELAARALTLSASIKTAFEAHALDIIATAEGNPKKSLAFVARLEAVFDEAMSEYSREMEITVEVLPEAETDASGNEYDPQD</sequence>
<evidence type="ECO:0000256" key="1">
    <source>
        <dbReference type="SAM" id="Coils"/>
    </source>
</evidence>
<protein>
    <submittedName>
        <fullName evidence="2">Uncharacterized protein</fullName>
    </submittedName>
</protein>
<reference evidence="2" key="1">
    <citation type="submission" date="2016-04" db="EMBL/GenBank/DDBJ databases">
        <authorList>
            <person name="Evans L.H."/>
            <person name="Alamgir A."/>
            <person name="Owens N."/>
            <person name="Weber N.D."/>
            <person name="Virtaneva K."/>
            <person name="Barbian K."/>
            <person name="Babar A."/>
            <person name="Rosenke K."/>
        </authorList>
    </citation>
    <scope>NUCLEOTIDE SEQUENCE</scope>
    <source>
        <strain evidence="2">92-2</strain>
    </source>
</reference>
<dbReference type="RefSeq" id="WP_296934867.1">
    <property type="nucleotide sequence ID" value="NZ_LT598928.1"/>
</dbReference>
<organism evidence="2">
    <name type="scientific">uncultured Desulfovibrio sp</name>
    <dbReference type="NCBI Taxonomy" id="167968"/>
    <lineage>
        <taxon>Bacteria</taxon>
        <taxon>Pseudomonadati</taxon>
        <taxon>Thermodesulfobacteriota</taxon>
        <taxon>Desulfovibrionia</taxon>
        <taxon>Desulfovibrionales</taxon>
        <taxon>Desulfovibrionaceae</taxon>
        <taxon>Desulfovibrio</taxon>
        <taxon>environmental samples</taxon>
    </lineage>
</organism>
<dbReference type="AlphaFoldDB" id="A0A212IW72"/>